<organism evidence="2 3">
    <name type="scientific">Poriferisphaera corsica</name>
    <dbReference type="NCBI Taxonomy" id="2528020"/>
    <lineage>
        <taxon>Bacteria</taxon>
        <taxon>Pseudomonadati</taxon>
        <taxon>Planctomycetota</taxon>
        <taxon>Phycisphaerae</taxon>
        <taxon>Phycisphaerales</taxon>
        <taxon>Phycisphaeraceae</taxon>
        <taxon>Poriferisphaera</taxon>
    </lineage>
</organism>
<evidence type="ECO:0000313" key="2">
    <source>
        <dbReference type="EMBL" id="QDU33553.1"/>
    </source>
</evidence>
<sequence>MKRRGRHYGSANERQMMRKVAAYALPHRRKVSEIVSIIIDEILPASEYRKVCPFFTHQHISRVRGRQHRNTSREIIGELKELGLLIIHGYRHTCTENCTKFDINWRRVRELFGKFGLGLKLKKITDVRPGSAKAWREQFADFKKREDEAKERQRQERIEAAERERVARIQKERENAMSNAERVAAARAANPFAKAEQPCKAKTPDEIRAELEAIKAQN</sequence>
<feature type="compositionally biased region" description="Low complexity" evidence="1">
    <location>
        <begin position="176"/>
        <end position="195"/>
    </location>
</feature>
<dbReference type="KEGG" id="pcor:KS4_16040"/>
<proteinExistence type="predicted"/>
<dbReference type="EMBL" id="CP036425">
    <property type="protein sequence ID" value="QDU33553.1"/>
    <property type="molecule type" value="Genomic_DNA"/>
</dbReference>
<name>A0A517YTJ3_9BACT</name>
<protein>
    <submittedName>
        <fullName evidence="2">Uncharacterized protein</fullName>
    </submittedName>
</protein>
<accession>A0A517YTJ3</accession>
<dbReference type="Proteomes" id="UP000317369">
    <property type="component" value="Chromosome"/>
</dbReference>
<evidence type="ECO:0000313" key="3">
    <source>
        <dbReference type="Proteomes" id="UP000317369"/>
    </source>
</evidence>
<dbReference type="RefSeq" id="WP_145076680.1">
    <property type="nucleotide sequence ID" value="NZ_CP036425.1"/>
</dbReference>
<gene>
    <name evidence="2" type="ORF">KS4_16040</name>
</gene>
<feature type="region of interest" description="Disordered" evidence="1">
    <location>
        <begin position="170"/>
        <end position="204"/>
    </location>
</feature>
<keyword evidence="3" id="KW-1185">Reference proteome</keyword>
<reference evidence="2 3" key="1">
    <citation type="submission" date="2019-02" db="EMBL/GenBank/DDBJ databases">
        <title>Deep-cultivation of Planctomycetes and their phenomic and genomic characterization uncovers novel biology.</title>
        <authorList>
            <person name="Wiegand S."/>
            <person name="Jogler M."/>
            <person name="Boedeker C."/>
            <person name="Pinto D."/>
            <person name="Vollmers J."/>
            <person name="Rivas-Marin E."/>
            <person name="Kohn T."/>
            <person name="Peeters S.H."/>
            <person name="Heuer A."/>
            <person name="Rast P."/>
            <person name="Oberbeckmann S."/>
            <person name="Bunk B."/>
            <person name="Jeske O."/>
            <person name="Meyerdierks A."/>
            <person name="Storesund J.E."/>
            <person name="Kallscheuer N."/>
            <person name="Luecker S."/>
            <person name="Lage O.M."/>
            <person name="Pohl T."/>
            <person name="Merkel B.J."/>
            <person name="Hornburger P."/>
            <person name="Mueller R.-W."/>
            <person name="Bruemmer F."/>
            <person name="Labrenz M."/>
            <person name="Spormann A.M."/>
            <person name="Op den Camp H."/>
            <person name="Overmann J."/>
            <person name="Amann R."/>
            <person name="Jetten M.S.M."/>
            <person name="Mascher T."/>
            <person name="Medema M.H."/>
            <person name="Devos D.P."/>
            <person name="Kaster A.-K."/>
            <person name="Ovreas L."/>
            <person name="Rohde M."/>
            <person name="Galperin M.Y."/>
            <person name="Jogler C."/>
        </authorList>
    </citation>
    <scope>NUCLEOTIDE SEQUENCE [LARGE SCALE GENOMIC DNA]</scope>
    <source>
        <strain evidence="2 3">KS4</strain>
    </source>
</reference>
<evidence type="ECO:0000256" key="1">
    <source>
        <dbReference type="SAM" id="MobiDB-lite"/>
    </source>
</evidence>
<dbReference type="AlphaFoldDB" id="A0A517YTJ3"/>